<dbReference type="Pfam" id="PF00072">
    <property type="entry name" value="Response_reg"/>
    <property type="match status" value="1"/>
</dbReference>
<evidence type="ECO:0000256" key="7">
    <source>
        <dbReference type="ARBA" id="ARBA00023125"/>
    </source>
</evidence>
<dbReference type="InterPro" id="IPR051552">
    <property type="entry name" value="HptR"/>
</dbReference>
<dbReference type="SUPFAM" id="SSF52172">
    <property type="entry name" value="CheY-like"/>
    <property type="match status" value="1"/>
</dbReference>
<dbReference type="EMBL" id="PTJA01000002">
    <property type="protein sequence ID" value="PPK82591.1"/>
    <property type="molecule type" value="Genomic_DNA"/>
</dbReference>
<evidence type="ECO:0000256" key="2">
    <source>
        <dbReference type="ARBA" id="ARBA00018672"/>
    </source>
</evidence>
<dbReference type="InterPro" id="IPR018060">
    <property type="entry name" value="HTH_AraC"/>
</dbReference>
<keyword evidence="6" id="KW-0805">Transcription regulation</keyword>
<evidence type="ECO:0000256" key="4">
    <source>
        <dbReference type="ARBA" id="ARBA00022553"/>
    </source>
</evidence>
<name>A0A2S6HX58_9FIRM</name>
<sequence length="276" mass="31868">MYRLLIVDDEAIIRQGLGMLPWKENEIEVVGILKDGIEAEEWIDSQEIDILLTDIRMPGLSGIELAKRTLQNYPDAKVILLTGYGEFEYAREAISLGVSDYILKPSTPDEIMACVKNACEKFNQEKKTKIKLEELESKIQGYSALVKPAEEILEAEEERIGKIIKYIYENYDRELSLSVLSEEFHFTTVYMSHYIKKETGYTFLEILTSVRMYYAAKYLTETKLKNGEICSKIGISDERYFGQIFKKNYGMTPYEYRKSGSHAVNPFQKFTETAQL</sequence>
<dbReference type="PANTHER" id="PTHR42713">
    <property type="entry name" value="HISTIDINE KINASE-RELATED"/>
    <property type="match status" value="1"/>
</dbReference>
<dbReference type="GO" id="GO:0043565">
    <property type="term" value="F:sequence-specific DNA binding"/>
    <property type="evidence" value="ECO:0007669"/>
    <property type="project" value="InterPro"/>
</dbReference>
<dbReference type="GO" id="GO:0003700">
    <property type="term" value="F:DNA-binding transcription factor activity"/>
    <property type="evidence" value="ECO:0007669"/>
    <property type="project" value="InterPro"/>
</dbReference>
<keyword evidence="4 10" id="KW-0597">Phosphoprotein</keyword>
<dbReference type="Proteomes" id="UP000237749">
    <property type="component" value="Unassembled WGS sequence"/>
</dbReference>
<dbReference type="GO" id="GO:0005737">
    <property type="term" value="C:cytoplasm"/>
    <property type="evidence" value="ECO:0007669"/>
    <property type="project" value="UniProtKB-SubCell"/>
</dbReference>
<dbReference type="Gene3D" id="3.40.50.2300">
    <property type="match status" value="1"/>
</dbReference>
<comment type="caution">
    <text evidence="11">The sequence shown here is derived from an EMBL/GenBank/DDBJ whole genome shotgun (WGS) entry which is preliminary data.</text>
</comment>
<dbReference type="PANTHER" id="PTHR42713:SF3">
    <property type="entry name" value="TRANSCRIPTIONAL REGULATORY PROTEIN HPTR"/>
    <property type="match status" value="1"/>
</dbReference>
<organism evidence="11 12">
    <name type="scientific">Lacrimispora xylanisolvens</name>
    <dbReference type="NCBI Taxonomy" id="384636"/>
    <lineage>
        <taxon>Bacteria</taxon>
        <taxon>Bacillati</taxon>
        <taxon>Bacillota</taxon>
        <taxon>Clostridia</taxon>
        <taxon>Lachnospirales</taxon>
        <taxon>Lachnospiraceae</taxon>
        <taxon>Lacrimispora</taxon>
    </lineage>
</organism>
<evidence type="ECO:0000256" key="10">
    <source>
        <dbReference type="PROSITE-ProRule" id="PRU00169"/>
    </source>
</evidence>
<comment type="subcellular location">
    <subcellularLocation>
        <location evidence="1">Cytoplasm</location>
    </subcellularLocation>
</comment>
<evidence type="ECO:0000313" key="11">
    <source>
        <dbReference type="EMBL" id="PPK82591.1"/>
    </source>
</evidence>
<keyword evidence="8" id="KW-0804">Transcription</keyword>
<dbReference type="Gene3D" id="1.10.10.60">
    <property type="entry name" value="Homeodomain-like"/>
    <property type="match status" value="2"/>
</dbReference>
<dbReference type="OrthoDB" id="1490554at2"/>
<dbReference type="CDD" id="cd17536">
    <property type="entry name" value="REC_YesN-like"/>
    <property type="match status" value="1"/>
</dbReference>
<dbReference type="RefSeq" id="WP_104435213.1">
    <property type="nucleotide sequence ID" value="NZ_PTJA01000002.1"/>
</dbReference>
<evidence type="ECO:0000256" key="3">
    <source>
        <dbReference type="ARBA" id="ARBA00022490"/>
    </source>
</evidence>
<evidence type="ECO:0000256" key="5">
    <source>
        <dbReference type="ARBA" id="ARBA00023012"/>
    </source>
</evidence>
<evidence type="ECO:0000256" key="9">
    <source>
        <dbReference type="ARBA" id="ARBA00024867"/>
    </source>
</evidence>
<evidence type="ECO:0000313" key="12">
    <source>
        <dbReference type="Proteomes" id="UP000237749"/>
    </source>
</evidence>
<keyword evidence="7" id="KW-0238">DNA-binding</keyword>
<dbReference type="SMART" id="SM00448">
    <property type="entry name" value="REC"/>
    <property type="match status" value="1"/>
</dbReference>
<reference evidence="11 12" key="1">
    <citation type="submission" date="2018-02" db="EMBL/GenBank/DDBJ databases">
        <title>Genomic Encyclopedia of Archaeal and Bacterial Type Strains, Phase II (KMG-II): from individual species to whole genera.</title>
        <authorList>
            <person name="Goeker M."/>
        </authorList>
    </citation>
    <scope>NUCLEOTIDE SEQUENCE [LARGE SCALE GENOMIC DNA]</scope>
    <source>
        <strain evidence="11 12">DSM 3808</strain>
    </source>
</reference>
<evidence type="ECO:0000256" key="6">
    <source>
        <dbReference type="ARBA" id="ARBA00023015"/>
    </source>
</evidence>
<dbReference type="InterPro" id="IPR009057">
    <property type="entry name" value="Homeodomain-like_sf"/>
</dbReference>
<keyword evidence="3" id="KW-0963">Cytoplasm</keyword>
<gene>
    <name evidence="11" type="ORF">BXY41_102281</name>
</gene>
<dbReference type="Pfam" id="PF12833">
    <property type="entry name" value="HTH_18"/>
    <property type="match status" value="1"/>
</dbReference>
<keyword evidence="12" id="KW-1185">Reference proteome</keyword>
<feature type="modified residue" description="4-aspartylphosphate" evidence="10">
    <location>
        <position position="54"/>
    </location>
</feature>
<accession>A0A2S6HX58</accession>
<evidence type="ECO:0000256" key="1">
    <source>
        <dbReference type="ARBA" id="ARBA00004496"/>
    </source>
</evidence>
<evidence type="ECO:0000256" key="8">
    <source>
        <dbReference type="ARBA" id="ARBA00023163"/>
    </source>
</evidence>
<dbReference type="InterPro" id="IPR001789">
    <property type="entry name" value="Sig_transdc_resp-reg_receiver"/>
</dbReference>
<dbReference type="AlphaFoldDB" id="A0A2S6HX58"/>
<keyword evidence="5" id="KW-0902">Two-component regulatory system</keyword>
<proteinExistence type="predicted"/>
<dbReference type="PROSITE" id="PS50110">
    <property type="entry name" value="RESPONSE_REGULATORY"/>
    <property type="match status" value="1"/>
</dbReference>
<dbReference type="SMART" id="SM00342">
    <property type="entry name" value="HTH_ARAC"/>
    <property type="match status" value="1"/>
</dbReference>
<protein>
    <recommendedName>
        <fullName evidence="2">Stage 0 sporulation protein A homolog</fullName>
    </recommendedName>
</protein>
<comment type="function">
    <text evidence="9">May play the central regulatory role in sporulation. It may be an element of the effector pathway responsible for the activation of sporulation genes in response to nutritional stress. Spo0A may act in concert with spo0H (a sigma factor) to control the expression of some genes that are critical to the sporulation process.</text>
</comment>
<dbReference type="GO" id="GO:0000160">
    <property type="term" value="P:phosphorelay signal transduction system"/>
    <property type="evidence" value="ECO:0007669"/>
    <property type="project" value="UniProtKB-KW"/>
</dbReference>
<dbReference type="SUPFAM" id="SSF46689">
    <property type="entry name" value="Homeodomain-like"/>
    <property type="match status" value="2"/>
</dbReference>
<dbReference type="InterPro" id="IPR011006">
    <property type="entry name" value="CheY-like_superfamily"/>
</dbReference>
<dbReference type="PROSITE" id="PS01124">
    <property type="entry name" value="HTH_ARAC_FAMILY_2"/>
    <property type="match status" value="1"/>
</dbReference>